<sequence>MIMNGGPTFGRRTALAGAAGIAAVLTLPAARAGAAGGYDLPPAFTEAQRAYLAIGFEHNEAGGYAWGESYFLLGLVRMYQAYGETSYLDTLVDRLDHVIATTDRGRGVTDYLGRSGPVWRTAGNYTAAHGVITDAAGTPAIQVRWAGTRGAESTAVITESTGGTFTLALRNPATATVITRTGLSLDPAAANYAVNVINAAYAPGLRWTAVDLRDQPGPADPPPAGTVAFASQYYVFAVHTGMVAYPLALFARVVAETKGLRKRYGSAGKRAAEAAAAAIAFHDGEFVINDAGLGDYVWPRNAPIPFDGLIQPYNQSHGPGQAMAELYRVTGDASYRDRVAAMINSYAHGVRTDADGAYVWNYWPVHSELYSGYTKADDLSSYTPAYSAVRSIEDISHAAITTEFLEAAERAGIRHPDLDLTAIARTFVKNVIRSETQVWYRVDGTAEAVPGNAVQAARWMPYARYDAEIYAQCLRVYDAVQLVPSQGSHALGIGYLNWARKRGWERG</sequence>
<proteinExistence type="predicted"/>
<dbReference type="SUPFAM" id="SSF48208">
    <property type="entry name" value="Six-hairpin glycosidases"/>
    <property type="match status" value="1"/>
</dbReference>
<evidence type="ECO:0000313" key="2">
    <source>
        <dbReference type="Proteomes" id="UP000569914"/>
    </source>
</evidence>
<dbReference type="EMBL" id="JACCBU010000001">
    <property type="protein sequence ID" value="NYE69705.1"/>
    <property type="molecule type" value="Genomic_DNA"/>
</dbReference>
<dbReference type="PROSITE" id="PS51318">
    <property type="entry name" value="TAT"/>
    <property type="match status" value="1"/>
</dbReference>
<dbReference type="InterPro" id="IPR008928">
    <property type="entry name" value="6-hairpin_glycosidase_sf"/>
</dbReference>
<dbReference type="AlphaFoldDB" id="A0A7Y9LAK9"/>
<name>A0A7Y9LAK9_9ACTN</name>
<dbReference type="Proteomes" id="UP000569914">
    <property type="component" value="Unassembled WGS sequence"/>
</dbReference>
<dbReference type="GO" id="GO:0005975">
    <property type="term" value="P:carbohydrate metabolic process"/>
    <property type="evidence" value="ECO:0007669"/>
    <property type="project" value="InterPro"/>
</dbReference>
<organism evidence="1 2">
    <name type="scientific">Microlunatus parietis</name>
    <dbReference type="NCBI Taxonomy" id="682979"/>
    <lineage>
        <taxon>Bacteria</taxon>
        <taxon>Bacillati</taxon>
        <taxon>Actinomycetota</taxon>
        <taxon>Actinomycetes</taxon>
        <taxon>Propionibacteriales</taxon>
        <taxon>Propionibacteriaceae</taxon>
        <taxon>Microlunatus</taxon>
    </lineage>
</organism>
<comment type="caution">
    <text evidence="1">The sequence shown here is derived from an EMBL/GenBank/DDBJ whole genome shotgun (WGS) entry which is preliminary data.</text>
</comment>
<dbReference type="RefSeq" id="WP_179748648.1">
    <property type="nucleotide sequence ID" value="NZ_JACCBU010000001.1"/>
</dbReference>
<gene>
    <name evidence="1" type="ORF">BKA15_001034</name>
</gene>
<dbReference type="InterPro" id="IPR006311">
    <property type="entry name" value="TAT_signal"/>
</dbReference>
<reference evidence="1 2" key="1">
    <citation type="submission" date="2020-07" db="EMBL/GenBank/DDBJ databases">
        <title>Sequencing the genomes of 1000 actinobacteria strains.</title>
        <authorList>
            <person name="Klenk H.-P."/>
        </authorList>
    </citation>
    <scope>NUCLEOTIDE SEQUENCE [LARGE SCALE GENOMIC DNA]</scope>
    <source>
        <strain evidence="1 2">DSM 22083</strain>
    </source>
</reference>
<accession>A0A7Y9LAK9</accession>
<keyword evidence="2" id="KW-1185">Reference proteome</keyword>
<protein>
    <submittedName>
        <fullName evidence="1">Uncharacterized protein</fullName>
    </submittedName>
</protein>
<evidence type="ECO:0000313" key="1">
    <source>
        <dbReference type="EMBL" id="NYE69705.1"/>
    </source>
</evidence>